<feature type="compositionally biased region" description="Polar residues" evidence="4">
    <location>
        <begin position="490"/>
        <end position="501"/>
    </location>
</feature>
<keyword evidence="2" id="KW-0813">Transport</keyword>
<evidence type="ECO:0000259" key="6">
    <source>
        <dbReference type="PROSITE" id="PS50909"/>
    </source>
</evidence>
<dbReference type="PANTHER" id="PTHR13856">
    <property type="entry name" value="VHS DOMAIN CONTAINING PROTEIN FAMILY"/>
    <property type="match status" value="1"/>
</dbReference>
<dbReference type="SUPFAM" id="SSF89009">
    <property type="entry name" value="GAT-like domain"/>
    <property type="match status" value="1"/>
</dbReference>
<comment type="caution">
    <text evidence="7">The sequence shown here is derived from an EMBL/GenBank/DDBJ whole genome shotgun (WGS) entry which is preliminary data.</text>
</comment>
<evidence type="ECO:0000256" key="3">
    <source>
        <dbReference type="ARBA" id="ARBA00022927"/>
    </source>
</evidence>
<feature type="compositionally biased region" description="Pro residues" evidence="4">
    <location>
        <begin position="310"/>
        <end position="330"/>
    </location>
</feature>
<dbReference type="PANTHER" id="PTHR13856:SF137">
    <property type="entry name" value="GH05942P"/>
    <property type="match status" value="1"/>
</dbReference>
<dbReference type="SMART" id="SM00288">
    <property type="entry name" value="VHS"/>
    <property type="match status" value="1"/>
</dbReference>
<feature type="region of interest" description="Disordered" evidence="4">
    <location>
        <begin position="157"/>
        <end position="208"/>
    </location>
</feature>
<dbReference type="SUPFAM" id="SSF48464">
    <property type="entry name" value="ENTH/VHS domain"/>
    <property type="match status" value="1"/>
</dbReference>
<dbReference type="Gene3D" id="1.25.40.90">
    <property type="match status" value="1"/>
</dbReference>
<gene>
    <name evidence="7" type="ORF">PLOB_00035321</name>
</gene>
<organism evidence="7 8">
    <name type="scientific">Porites lobata</name>
    <dbReference type="NCBI Taxonomy" id="104759"/>
    <lineage>
        <taxon>Eukaryota</taxon>
        <taxon>Metazoa</taxon>
        <taxon>Cnidaria</taxon>
        <taxon>Anthozoa</taxon>
        <taxon>Hexacorallia</taxon>
        <taxon>Scleractinia</taxon>
        <taxon>Fungiina</taxon>
        <taxon>Poritidae</taxon>
        <taxon>Porites</taxon>
    </lineage>
</organism>
<feature type="domain" description="GAT" evidence="6">
    <location>
        <begin position="211"/>
        <end position="299"/>
    </location>
</feature>
<proteinExistence type="inferred from homology"/>
<evidence type="ECO:0000256" key="2">
    <source>
        <dbReference type="ARBA" id="ARBA00022448"/>
    </source>
</evidence>
<feature type="region of interest" description="Disordered" evidence="4">
    <location>
        <begin position="486"/>
        <end position="545"/>
    </location>
</feature>
<evidence type="ECO:0008006" key="9">
    <source>
        <dbReference type="Google" id="ProtNLM"/>
    </source>
</evidence>
<dbReference type="Proteomes" id="UP001159405">
    <property type="component" value="Unassembled WGS sequence"/>
</dbReference>
<dbReference type="PIRSF" id="PIRSF036948">
    <property type="entry name" value="TOM1"/>
    <property type="match status" value="1"/>
</dbReference>
<accession>A0ABN8MW19</accession>
<dbReference type="CDD" id="cd03565">
    <property type="entry name" value="VHS_Tom1_like"/>
    <property type="match status" value="1"/>
</dbReference>
<feature type="domain" description="VHS" evidence="5">
    <location>
        <begin position="21"/>
        <end position="152"/>
    </location>
</feature>
<evidence type="ECO:0000313" key="8">
    <source>
        <dbReference type="Proteomes" id="UP001159405"/>
    </source>
</evidence>
<dbReference type="InterPro" id="IPR038425">
    <property type="entry name" value="GAT_sf"/>
</dbReference>
<reference evidence="7 8" key="1">
    <citation type="submission" date="2022-05" db="EMBL/GenBank/DDBJ databases">
        <authorList>
            <consortium name="Genoscope - CEA"/>
            <person name="William W."/>
        </authorList>
    </citation>
    <scope>NUCLEOTIDE SEQUENCE [LARGE SCALE GENOMIC DNA]</scope>
</reference>
<evidence type="ECO:0000259" key="5">
    <source>
        <dbReference type="PROSITE" id="PS50179"/>
    </source>
</evidence>
<dbReference type="InterPro" id="IPR002014">
    <property type="entry name" value="VHS_dom"/>
</dbReference>
<name>A0ABN8MW19_9CNID</name>
<dbReference type="Gene3D" id="1.20.58.160">
    <property type="match status" value="1"/>
</dbReference>
<dbReference type="InterPro" id="IPR014645">
    <property type="entry name" value="TOM1"/>
</dbReference>
<dbReference type="EMBL" id="CALNXK010000005">
    <property type="protein sequence ID" value="CAH3037125.1"/>
    <property type="molecule type" value="Genomic_DNA"/>
</dbReference>
<comment type="similarity">
    <text evidence="1">Belongs to the TOM1 family.</text>
</comment>
<evidence type="ECO:0000256" key="4">
    <source>
        <dbReference type="SAM" id="MobiDB-lite"/>
    </source>
</evidence>
<protein>
    <recommendedName>
        <fullName evidence="9">TOM1-like protein 2</fullName>
    </recommendedName>
</protein>
<feature type="region of interest" description="Disordered" evidence="4">
    <location>
        <begin position="303"/>
        <end position="339"/>
    </location>
</feature>
<dbReference type="InterPro" id="IPR004152">
    <property type="entry name" value="GAT_dom"/>
</dbReference>
<dbReference type="InterPro" id="IPR008942">
    <property type="entry name" value="ENTH_VHS"/>
</dbReference>
<dbReference type="PROSITE" id="PS50179">
    <property type="entry name" value="VHS"/>
    <property type="match status" value="1"/>
</dbReference>
<dbReference type="Pfam" id="PF00790">
    <property type="entry name" value="VHS"/>
    <property type="match status" value="1"/>
</dbReference>
<dbReference type="PROSITE" id="PS50909">
    <property type="entry name" value="GAT"/>
    <property type="match status" value="1"/>
</dbReference>
<feature type="compositionally biased region" description="Pro residues" evidence="4">
    <location>
        <begin position="175"/>
        <end position="188"/>
    </location>
</feature>
<dbReference type="Pfam" id="PF03127">
    <property type="entry name" value="GAT"/>
    <property type="match status" value="1"/>
</dbReference>
<keyword evidence="8" id="KW-1185">Reference proteome</keyword>
<evidence type="ECO:0000313" key="7">
    <source>
        <dbReference type="EMBL" id="CAH3037125.1"/>
    </source>
</evidence>
<sequence>MASLFGANPFSSPVGQRIEKATDGNLPSEDWAANIEICDIINETDEGPKDAAKAIKKRFSGNKNYKSVLLTLTVLETCVKNCGHRFHVLLAKKEFLDEIVKILSPKNNPPQVVQDKILSLIQDWADAFRSSPDLSYVMETYETLRAQGLEFPAKNLDTLSPIYTPERTQPERPPARPSRPPPTQPTVVPPQATQPGHAVQAPGGPVVPTPEQLGKIRSELDIVHGNISVMSEMLTEMTPGQEEPGDLQLLQELNRTCRAMQQRVLELIQRVANEEVIGLLLSVNDDLNNVFIRYDRYERFRQNTTQSAEPPAPAPTPAPVQPPRPAPVEPLPADTGRITTAWPENSTRIPVAAPAVQPAPAPVAPATANGESLISFDDEAVAPSQAPSVDTVTSKMQALNVAATPDQRAADQDDEFDMFAQSRKSTFDEVRQSGSTYSDNLQPFDRSIATSMAVNKTEPKAEETSHIDDMESWLNVTEHDVAKAEAAAAQQSTEGETLSSSEFDKFLAERAAAGGQRTGSVKAGANRPRQRQMQMDTADDEMFGL</sequence>
<evidence type="ECO:0000256" key="1">
    <source>
        <dbReference type="ARBA" id="ARBA00007708"/>
    </source>
</evidence>
<keyword evidence="3" id="KW-0653">Protein transport</keyword>